<evidence type="ECO:0000313" key="7">
    <source>
        <dbReference type="EMBL" id="MBD3933615.1"/>
    </source>
</evidence>
<evidence type="ECO:0000256" key="4">
    <source>
        <dbReference type="ARBA" id="ARBA00023163"/>
    </source>
</evidence>
<keyword evidence="3 5" id="KW-0238">DNA-binding</keyword>
<dbReference type="PANTHER" id="PTHR30055">
    <property type="entry name" value="HTH-TYPE TRANSCRIPTIONAL REGULATOR RUTR"/>
    <property type="match status" value="1"/>
</dbReference>
<sequence length="199" mass="21640">MARVSADVRRELLVEAAIRVMVRDGVAAATTRSIVAEAGMPLGAFHYCFRSKQELLENVIATITGHTLDRMLEVLKGAGGFEDKLRAGLDAYWQHVLSHPDEHRVTYELTQYALRRPGLAALAKRQYESYLEANTRVLEALAEGCGVTWTVPVPVLARYTASVVDGLTLLYLNEGDDRAAGAALDLAASHVVGLARPVP</sequence>
<dbReference type="Gene3D" id="1.10.357.10">
    <property type="entry name" value="Tetracycline Repressor, domain 2"/>
    <property type="match status" value="1"/>
</dbReference>
<organism evidence="7 8">
    <name type="scientific">Streptomyces chumphonensis</name>
    <dbReference type="NCBI Taxonomy" id="1214925"/>
    <lineage>
        <taxon>Bacteria</taxon>
        <taxon>Bacillati</taxon>
        <taxon>Actinomycetota</taxon>
        <taxon>Actinomycetes</taxon>
        <taxon>Kitasatosporales</taxon>
        <taxon>Streptomycetaceae</taxon>
        <taxon>Streptomyces</taxon>
    </lineage>
</organism>
<evidence type="ECO:0000259" key="6">
    <source>
        <dbReference type="PROSITE" id="PS50977"/>
    </source>
</evidence>
<accession>A0A927IE62</accession>
<dbReference type="SUPFAM" id="SSF46689">
    <property type="entry name" value="Homeodomain-like"/>
    <property type="match status" value="1"/>
</dbReference>
<dbReference type="Pfam" id="PF00440">
    <property type="entry name" value="TetR_N"/>
    <property type="match status" value="1"/>
</dbReference>
<dbReference type="EMBL" id="JACXYU010000010">
    <property type="protein sequence ID" value="MBD3933615.1"/>
    <property type="molecule type" value="Genomic_DNA"/>
</dbReference>
<gene>
    <name evidence="7" type="ORF">IF129_18915</name>
</gene>
<dbReference type="GO" id="GO:0003700">
    <property type="term" value="F:DNA-binding transcription factor activity"/>
    <property type="evidence" value="ECO:0007669"/>
    <property type="project" value="TreeGrafter"/>
</dbReference>
<evidence type="ECO:0000256" key="2">
    <source>
        <dbReference type="ARBA" id="ARBA00023015"/>
    </source>
</evidence>
<comment type="caution">
    <text evidence="7">The sequence shown here is derived from an EMBL/GenBank/DDBJ whole genome shotgun (WGS) entry which is preliminary data.</text>
</comment>
<dbReference type="AlphaFoldDB" id="A0A927IE62"/>
<keyword evidence="4" id="KW-0804">Transcription</keyword>
<reference evidence="7" key="1">
    <citation type="submission" date="2020-09" db="EMBL/GenBank/DDBJ databases">
        <title>Secondary metabolite and genome analysis of marine Streptomyces chumphonensis KK1-2T.</title>
        <authorList>
            <person name="Phongsopitanun W."/>
            <person name="Kanchanasin P."/>
            <person name="Pittayakhajonwut P."/>
            <person name="Suwanborirux K."/>
            <person name="Tanasupawat S."/>
        </authorList>
    </citation>
    <scope>NUCLEOTIDE SEQUENCE</scope>
    <source>
        <strain evidence="7">KK1-2</strain>
    </source>
</reference>
<dbReference type="InterPro" id="IPR001647">
    <property type="entry name" value="HTH_TetR"/>
</dbReference>
<dbReference type="InterPro" id="IPR039538">
    <property type="entry name" value="BetI_C"/>
</dbReference>
<dbReference type="PANTHER" id="PTHR30055:SF226">
    <property type="entry name" value="HTH-TYPE TRANSCRIPTIONAL REGULATOR PKSA"/>
    <property type="match status" value="1"/>
</dbReference>
<evidence type="ECO:0000256" key="5">
    <source>
        <dbReference type="PROSITE-ProRule" id="PRU00335"/>
    </source>
</evidence>
<dbReference type="Pfam" id="PF13977">
    <property type="entry name" value="TetR_C_6"/>
    <property type="match status" value="1"/>
</dbReference>
<proteinExistence type="predicted"/>
<feature type="DNA-binding region" description="H-T-H motif" evidence="5">
    <location>
        <begin position="30"/>
        <end position="49"/>
    </location>
</feature>
<protein>
    <submittedName>
        <fullName evidence="7">TetR family transcriptional regulator</fullName>
    </submittedName>
</protein>
<dbReference type="PROSITE" id="PS50977">
    <property type="entry name" value="HTH_TETR_2"/>
    <property type="match status" value="1"/>
</dbReference>
<dbReference type="GO" id="GO:0000976">
    <property type="term" value="F:transcription cis-regulatory region binding"/>
    <property type="evidence" value="ECO:0007669"/>
    <property type="project" value="TreeGrafter"/>
</dbReference>
<dbReference type="RefSeq" id="WP_191210906.1">
    <property type="nucleotide sequence ID" value="NZ_BAABKL010000033.1"/>
</dbReference>
<feature type="domain" description="HTH tetR-type" evidence="6">
    <location>
        <begin position="7"/>
        <end position="67"/>
    </location>
</feature>
<evidence type="ECO:0000256" key="1">
    <source>
        <dbReference type="ARBA" id="ARBA00022491"/>
    </source>
</evidence>
<evidence type="ECO:0000256" key="3">
    <source>
        <dbReference type="ARBA" id="ARBA00023125"/>
    </source>
</evidence>
<keyword evidence="1" id="KW-0678">Repressor</keyword>
<keyword evidence="8" id="KW-1185">Reference proteome</keyword>
<dbReference type="InterPro" id="IPR036271">
    <property type="entry name" value="Tet_transcr_reg_TetR-rel_C_sf"/>
</dbReference>
<dbReference type="Proteomes" id="UP000632289">
    <property type="component" value="Unassembled WGS sequence"/>
</dbReference>
<dbReference type="InterPro" id="IPR050109">
    <property type="entry name" value="HTH-type_TetR-like_transc_reg"/>
</dbReference>
<evidence type="ECO:0000313" key="8">
    <source>
        <dbReference type="Proteomes" id="UP000632289"/>
    </source>
</evidence>
<dbReference type="SUPFAM" id="SSF48498">
    <property type="entry name" value="Tetracyclin repressor-like, C-terminal domain"/>
    <property type="match status" value="1"/>
</dbReference>
<keyword evidence="2" id="KW-0805">Transcription regulation</keyword>
<name>A0A927IE62_9ACTN</name>
<dbReference type="InterPro" id="IPR009057">
    <property type="entry name" value="Homeodomain-like_sf"/>
</dbReference>